<sequence length="203" mass="21849">MKSSVRVVCIGPLVTPTWNSLCWCSLSITLVYPGPSPQYNMSQPPYLGYPPQPASGGYASNWDQSAVLPSQQTSQGGAIINRDRVILKMAMEGIRHNLNLDMTNHHHMISNRGMLLLLPMGIYGAPQAQKPLANPPVYGQPTQSPGGTPRGYGQLAPVQPGYPHSQSPAASYAQLDYGLQRAPPSNYGAAAGQPGYAKREHQL</sequence>
<evidence type="ECO:0000313" key="3">
    <source>
        <dbReference type="Proteomes" id="UP000594261"/>
    </source>
</evidence>
<evidence type="ECO:0000256" key="1">
    <source>
        <dbReference type="SAM" id="MobiDB-lite"/>
    </source>
</evidence>
<reference evidence="2 3" key="1">
    <citation type="journal article" date="2016" name="G3 (Bethesda)">
        <title>First Draft Assembly and Annotation of the Genome of a California Endemic Oak Quercus lobata Nee (Fagaceae).</title>
        <authorList>
            <person name="Sork V.L."/>
            <person name="Fitz-Gibbon S.T."/>
            <person name="Puiu D."/>
            <person name="Crepeau M."/>
            <person name="Gugger P.F."/>
            <person name="Sherman R."/>
            <person name="Stevens K."/>
            <person name="Langley C.H."/>
            <person name="Pellegrini M."/>
            <person name="Salzberg S.L."/>
        </authorList>
    </citation>
    <scope>NUCLEOTIDE SEQUENCE [LARGE SCALE GENOMIC DNA]</scope>
    <source>
        <strain evidence="2 3">cv. SW786</strain>
    </source>
</reference>
<dbReference type="EnsemblPlants" id="QL11p052357:mrna">
    <property type="protein sequence ID" value="QL11p052357:mrna"/>
    <property type="gene ID" value="QL11p052357"/>
</dbReference>
<organism evidence="2 3">
    <name type="scientific">Quercus lobata</name>
    <name type="common">Valley oak</name>
    <dbReference type="NCBI Taxonomy" id="97700"/>
    <lineage>
        <taxon>Eukaryota</taxon>
        <taxon>Viridiplantae</taxon>
        <taxon>Streptophyta</taxon>
        <taxon>Embryophyta</taxon>
        <taxon>Tracheophyta</taxon>
        <taxon>Spermatophyta</taxon>
        <taxon>Magnoliopsida</taxon>
        <taxon>eudicotyledons</taxon>
        <taxon>Gunneridae</taxon>
        <taxon>Pentapetalae</taxon>
        <taxon>rosids</taxon>
        <taxon>fabids</taxon>
        <taxon>Fagales</taxon>
        <taxon>Fagaceae</taxon>
        <taxon>Quercus</taxon>
    </lineage>
</organism>
<keyword evidence="3" id="KW-1185">Reference proteome</keyword>
<proteinExistence type="predicted"/>
<dbReference type="AlphaFoldDB" id="A0A7N2N0K3"/>
<dbReference type="EMBL" id="LRBV02000011">
    <property type="status" value="NOT_ANNOTATED_CDS"/>
    <property type="molecule type" value="Genomic_DNA"/>
</dbReference>
<protein>
    <submittedName>
        <fullName evidence="2">Uncharacterized protein</fullName>
    </submittedName>
</protein>
<dbReference type="InParanoid" id="A0A7N2N0K3"/>
<name>A0A7N2N0K3_QUELO</name>
<evidence type="ECO:0000313" key="2">
    <source>
        <dbReference type="EnsemblPlants" id="QL11p052357:mrna"/>
    </source>
</evidence>
<dbReference type="Gramene" id="QL11p052357:mrna">
    <property type="protein sequence ID" value="QL11p052357:mrna"/>
    <property type="gene ID" value="QL11p052357"/>
</dbReference>
<dbReference type="Proteomes" id="UP000594261">
    <property type="component" value="Chromosome 11"/>
</dbReference>
<reference evidence="2" key="2">
    <citation type="submission" date="2021-01" db="UniProtKB">
        <authorList>
            <consortium name="EnsemblPlants"/>
        </authorList>
    </citation>
    <scope>IDENTIFICATION</scope>
</reference>
<accession>A0A7N2N0K3</accession>
<feature type="region of interest" description="Disordered" evidence="1">
    <location>
        <begin position="133"/>
        <end position="203"/>
    </location>
</feature>